<proteinExistence type="predicted"/>
<dbReference type="AlphaFoldDB" id="A0A6H1ZFZ5"/>
<evidence type="ECO:0000313" key="1">
    <source>
        <dbReference type="EMBL" id="QJA46833.1"/>
    </source>
</evidence>
<dbReference type="EMBL" id="MT144666">
    <property type="protein sequence ID" value="QJH96878.1"/>
    <property type="molecule type" value="Genomic_DNA"/>
</dbReference>
<dbReference type="EMBL" id="MT142109">
    <property type="protein sequence ID" value="QJA74608.1"/>
    <property type="molecule type" value="Genomic_DNA"/>
</dbReference>
<organism evidence="1">
    <name type="scientific">viral metagenome</name>
    <dbReference type="NCBI Taxonomy" id="1070528"/>
    <lineage>
        <taxon>unclassified sequences</taxon>
        <taxon>metagenomes</taxon>
        <taxon>organismal metagenomes</taxon>
    </lineage>
</organism>
<evidence type="ECO:0000313" key="4">
    <source>
        <dbReference type="EMBL" id="QJH96878.1"/>
    </source>
</evidence>
<accession>A0A6H1ZFZ5</accession>
<gene>
    <name evidence="2" type="ORF">MM415A01959_0007</name>
    <name evidence="3" type="ORF">MM415B02182_0008</name>
    <name evidence="1" type="ORF">TM448A00527_0039</name>
    <name evidence="4" type="ORF">TM448B00869_0004</name>
</gene>
<evidence type="ECO:0000313" key="3">
    <source>
        <dbReference type="EMBL" id="QJA85717.1"/>
    </source>
</evidence>
<reference evidence="1" key="1">
    <citation type="submission" date="2020-03" db="EMBL/GenBank/DDBJ databases">
        <title>The deep terrestrial virosphere.</title>
        <authorList>
            <person name="Holmfeldt K."/>
            <person name="Nilsson E."/>
            <person name="Simone D."/>
            <person name="Lopez-Fernandez M."/>
            <person name="Wu X."/>
            <person name="de Brujin I."/>
            <person name="Lundin D."/>
            <person name="Andersson A."/>
            <person name="Bertilsson S."/>
            <person name="Dopson M."/>
        </authorList>
    </citation>
    <scope>NUCLEOTIDE SEQUENCE</scope>
    <source>
        <strain evidence="2">MM415A01959</strain>
        <strain evidence="3">MM415B02182</strain>
        <strain evidence="1">TM448A00527</strain>
        <strain evidence="4">TM448B00869</strain>
    </source>
</reference>
<protein>
    <submittedName>
        <fullName evidence="1">Uncharacterized protein</fullName>
    </submittedName>
</protein>
<sequence length="90" mass="10160">MSQDTMENKIVIVFTPMGLIIGRMAEGIVTSPRVFIAQKKDDELRIEFKNIIGNPELFFLGGSPYYVSESSELNELYFEAISNIKLVKAI</sequence>
<dbReference type="EMBL" id="MT144022">
    <property type="protein sequence ID" value="QJA46833.1"/>
    <property type="molecule type" value="Genomic_DNA"/>
</dbReference>
<name>A0A6H1ZFZ5_9ZZZZ</name>
<dbReference type="EMBL" id="MT142591">
    <property type="protein sequence ID" value="QJA85717.1"/>
    <property type="molecule type" value="Genomic_DNA"/>
</dbReference>
<evidence type="ECO:0000313" key="2">
    <source>
        <dbReference type="EMBL" id="QJA74608.1"/>
    </source>
</evidence>